<organism evidence="1 2">
    <name type="scientific">Nocardioides daedukensis</name>
    <dbReference type="NCBI Taxonomy" id="634462"/>
    <lineage>
        <taxon>Bacteria</taxon>
        <taxon>Bacillati</taxon>
        <taxon>Actinomycetota</taxon>
        <taxon>Actinomycetes</taxon>
        <taxon>Propionibacteriales</taxon>
        <taxon>Nocardioidaceae</taxon>
        <taxon>Nocardioides</taxon>
    </lineage>
</organism>
<dbReference type="Pfam" id="PF04343">
    <property type="entry name" value="DUF488"/>
    <property type="match status" value="1"/>
</dbReference>
<dbReference type="PIRSF" id="PIRSF024492">
    <property type="entry name" value="UCP024492"/>
    <property type="match status" value="1"/>
</dbReference>
<keyword evidence="2" id="KW-1185">Reference proteome</keyword>
<protein>
    <submittedName>
        <fullName evidence="1">Uncharacterized protein (DUF488 family)</fullName>
    </submittedName>
</protein>
<evidence type="ECO:0000313" key="1">
    <source>
        <dbReference type="EMBL" id="NYG57227.1"/>
    </source>
</evidence>
<dbReference type="EMBL" id="JACCAA010000001">
    <property type="protein sequence ID" value="NYG57227.1"/>
    <property type="molecule type" value="Genomic_DNA"/>
</dbReference>
<dbReference type="AlphaFoldDB" id="A0A7Y9RYR9"/>
<dbReference type="RefSeq" id="WP_179500532.1">
    <property type="nucleotide sequence ID" value="NZ_JACCAA010000001.1"/>
</dbReference>
<dbReference type="PANTHER" id="PTHR39337:SF1">
    <property type="entry name" value="BLR5642 PROTEIN"/>
    <property type="match status" value="1"/>
</dbReference>
<dbReference type="PANTHER" id="PTHR39337">
    <property type="entry name" value="BLR5642 PROTEIN"/>
    <property type="match status" value="1"/>
</dbReference>
<sequence>MLTFGHGRLDRDQLAALLGDADVELVVDIRRFPGSRNNPAAAAGQVEALLEENGIGYRHDPRLGGRRRLNKDEDAATLDPWWRVAAFRAYADWTRTEEFGEGLAELIGDDRERRTAIMCSEAVWWRCHRRVVSDVAVVAHGLTVEHLMHDGRLLEHPVSEGVRRRPDGLLVWDRAADDA</sequence>
<dbReference type="InterPro" id="IPR014519">
    <property type="entry name" value="UCP024492"/>
</dbReference>
<reference evidence="1 2" key="1">
    <citation type="submission" date="2020-07" db="EMBL/GenBank/DDBJ databases">
        <title>Sequencing the genomes of 1000 actinobacteria strains.</title>
        <authorList>
            <person name="Klenk H.-P."/>
        </authorList>
    </citation>
    <scope>NUCLEOTIDE SEQUENCE [LARGE SCALE GENOMIC DNA]</scope>
    <source>
        <strain evidence="1 2">DSM 23819</strain>
    </source>
</reference>
<accession>A0A7Y9RYR9</accession>
<evidence type="ECO:0000313" key="2">
    <source>
        <dbReference type="Proteomes" id="UP000540656"/>
    </source>
</evidence>
<name>A0A7Y9RYR9_9ACTN</name>
<proteinExistence type="predicted"/>
<dbReference type="Proteomes" id="UP000540656">
    <property type="component" value="Unassembled WGS sequence"/>
</dbReference>
<gene>
    <name evidence="1" type="ORF">BJ980_000150</name>
</gene>
<dbReference type="InterPro" id="IPR007438">
    <property type="entry name" value="DUF488"/>
</dbReference>
<comment type="caution">
    <text evidence="1">The sequence shown here is derived from an EMBL/GenBank/DDBJ whole genome shotgun (WGS) entry which is preliminary data.</text>
</comment>